<organism evidence="2 3">
    <name type="scientific">Mikania micrantha</name>
    <name type="common">bitter vine</name>
    <dbReference type="NCBI Taxonomy" id="192012"/>
    <lineage>
        <taxon>Eukaryota</taxon>
        <taxon>Viridiplantae</taxon>
        <taxon>Streptophyta</taxon>
        <taxon>Embryophyta</taxon>
        <taxon>Tracheophyta</taxon>
        <taxon>Spermatophyta</taxon>
        <taxon>Magnoliopsida</taxon>
        <taxon>eudicotyledons</taxon>
        <taxon>Gunneridae</taxon>
        <taxon>Pentapetalae</taxon>
        <taxon>asterids</taxon>
        <taxon>campanulids</taxon>
        <taxon>Asterales</taxon>
        <taxon>Asteraceae</taxon>
        <taxon>Asteroideae</taxon>
        <taxon>Heliantheae alliance</taxon>
        <taxon>Eupatorieae</taxon>
        <taxon>Mikania</taxon>
    </lineage>
</organism>
<evidence type="ECO:0000313" key="2">
    <source>
        <dbReference type="EMBL" id="KAD6796700.1"/>
    </source>
</evidence>
<sequence>MRQCRPQGSVADVVTERRTRGAQATGEAGTREVGAGSHSEVTKGEIWNKNIKSVAILSRTKSSSQLHISLDDTIPLKEYKRRKHRDPNPAADADMSYLDPLFGSFWDSFISPHFQSKQAGNLN</sequence>
<comment type="caution">
    <text evidence="2">The sequence shown here is derived from an EMBL/GenBank/DDBJ whole genome shotgun (WGS) entry which is preliminary data.</text>
</comment>
<keyword evidence="3" id="KW-1185">Reference proteome</keyword>
<feature type="region of interest" description="Disordered" evidence="1">
    <location>
        <begin position="1"/>
        <end position="40"/>
    </location>
</feature>
<dbReference type="Proteomes" id="UP000326396">
    <property type="component" value="Linkage Group LG11"/>
</dbReference>
<evidence type="ECO:0000256" key="1">
    <source>
        <dbReference type="SAM" id="MobiDB-lite"/>
    </source>
</evidence>
<name>A0A5N6PUC5_9ASTR</name>
<accession>A0A5N6PUC5</accession>
<proteinExistence type="predicted"/>
<dbReference type="EMBL" id="SZYD01000003">
    <property type="protein sequence ID" value="KAD6796700.1"/>
    <property type="molecule type" value="Genomic_DNA"/>
</dbReference>
<gene>
    <name evidence="2" type="ORF">E3N88_07596</name>
</gene>
<reference evidence="2 3" key="1">
    <citation type="submission" date="2019-05" db="EMBL/GenBank/DDBJ databases">
        <title>Mikania micrantha, genome provides insights into the molecular mechanism of rapid growth.</title>
        <authorList>
            <person name="Liu B."/>
        </authorList>
    </citation>
    <scope>NUCLEOTIDE SEQUENCE [LARGE SCALE GENOMIC DNA]</scope>
    <source>
        <strain evidence="2">NLD-2019</strain>
        <tissue evidence="2">Leaf</tissue>
    </source>
</reference>
<evidence type="ECO:0000313" key="3">
    <source>
        <dbReference type="Proteomes" id="UP000326396"/>
    </source>
</evidence>
<dbReference type="AlphaFoldDB" id="A0A5N6PUC5"/>
<protein>
    <submittedName>
        <fullName evidence="2">Uncharacterized protein</fullName>
    </submittedName>
</protein>